<protein>
    <submittedName>
        <fullName evidence="1">Uncharacterized protein</fullName>
    </submittedName>
</protein>
<evidence type="ECO:0000313" key="1">
    <source>
        <dbReference type="EMBL" id="QGA72458.1"/>
    </source>
</evidence>
<reference evidence="1" key="1">
    <citation type="submission" date="2019-04" db="EMBL/GenBank/DDBJ databases">
        <title>Diversity and Distribution of a Novel Hyperthermophilic Aquificales Virus Family.</title>
        <authorList>
            <person name="Mead D.A."/>
            <person name="Chevrette M.G."/>
            <person name="Lodes M."/>
            <person name="Hedlund B."/>
            <person name="Schoenfeld T.W."/>
            <person name="Monsma S.A."/>
        </authorList>
    </citation>
    <scope>NUCLEOTIDE SEQUENCE</scope>
</reference>
<dbReference type="InterPro" id="IPR056908">
    <property type="entry name" value="Gp80-like"/>
</dbReference>
<proteinExistence type="predicted"/>
<sequence length="125" mass="13182">MATEITIAYAIAVATNIIQDSYVGLIRQDGSECPIGRVAFGVVVVDASSDPDYIVISNLSDIVFPIASIDVAPASNPVVQVALYDASTGGNLLAKTDVVAKPYLAGDQFKIPSGWLQFKIQKIVP</sequence>
<organism evidence="1">
    <name type="scientific">uncultured virus</name>
    <dbReference type="NCBI Taxonomy" id="340016"/>
    <lineage>
        <taxon>Viruses</taxon>
        <taxon>environmental samples</taxon>
    </lineage>
</organism>
<name>A0A5Q0TWV5_9VIRU</name>
<dbReference type="Pfam" id="PF23140">
    <property type="entry name" value="Gp80"/>
    <property type="match status" value="1"/>
</dbReference>
<accession>A0A5Q0TWV5</accession>
<dbReference type="EMBL" id="MK783188">
    <property type="protein sequence ID" value="QGA72458.1"/>
    <property type="molecule type" value="Genomic_DNA"/>
</dbReference>